<sequence>MRFHWAASAAAFLFIVPSALAQQAGAPAPFTGRDLSGTYACTGVDGHEGAYTSTVTLEIDKAQAHGRRAGYRFRMEVPNYGTYRGVAAADGDRLAITFAHEDPATQDYGTGIAKVTTTKDGKARFDKFYYEEAYKGGNTGTESCVRN</sequence>
<feature type="signal peptide" evidence="1">
    <location>
        <begin position="1"/>
        <end position="21"/>
    </location>
</feature>
<proteinExistence type="predicted"/>
<dbReference type="RefSeq" id="WP_184803886.1">
    <property type="nucleotide sequence ID" value="NZ_JACIIZ010000012.1"/>
</dbReference>
<evidence type="ECO:0000313" key="2">
    <source>
        <dbReference type="EMBL" id="MBB6253411.1"/>
    </source>
</evidence>
<comment type="caution">
    <text evidence="2">The sequence shown here is derived from an EMBL/GenBank/DDBJ whole genome shotgun (WGS) entry which is preliminary data.</text>
</comment>
<accession>A0A7X0EFT9</accession>
<gene>
    <name evidence="2" type="ORF">FHS74_003980</name>
</gene>
<name>A0A7X0EFT9_9PROT</name>
<dbReference type="AlphaFoldDB" id="A0A7X0EFT9"/>
<keyword evidence="1" id="KW-0732">Signal</keyword>
<organism evidence="2 3">
    <name type="scientific">Nitrospirillum iridis</name>
    <dbReference type="NCBI Taxonomy" id="765888"/>
    <lineage>
        <taxon>Bacteria</taxon>
        <taxon>Pseudomonadati</taxon>
        <taxon>Pseudomonadota</taxon>
        <taxon>Alphaproteobacteria</taxon>
        <taxon>Rhodospirillales</taxon>
        <taxon>Azospirillaceae</taxon>
        <taxon>Nitrospirillum</taxon>
    </lineage>
</organism>
<evidence type="ECO:0000313" key="3">
    <source>
        <dbReference type="Proteomes" id="UP000539175"/>
    </source>
</evidence>
<dbReference type="Proteomes" id="UP000539175">
    <property type="component" value="Unassembled WGS sequence"/>
</dbReference>
<reference evidence="2 3" key="1">
    <citation type="submission" date="2020-08" db="EMBL/GenBank/DDBJ databases">
        <title>Genomic Encyclopedia of Type Strains, Phase IV (KMG-IV): sequencing the most valuable type-strain genomes for metagenomic binning, comparative biology and taxonomic classification.</title>
        <authorList>
            <person name="Goeker M."/>
        </authorList>
    </citation>
    <scope>NUCLEOTIDE SEQUENCE [LARGE SCALE GENOMIC DNA]</scope>
    <source>
        <strain evidence="2 3">DSM 22198</strain>
    </source>
</reference>
<feature type="chain" id="PRO_5030591080" evidence="1">
    <location>
        <begin position="22"/>
        <end position="147"/>
    </location>
</feature>
<protein>
    <submittedName>
        <fullName evidence="2">Uncharacterized protein</fullName>
    </submittedName>
</protein>
<dbReference type="EMBL" id="JACIIZ010000012">
    <property type="protein sequence ID" value="MBB6253411.1"/>
    <property type="molecule type" value="Genomic_DNA"/>
</dbReference>
<evidence type="ECO:0000256" key="1">
    <source>
        <dbReference type="SAM" id="SignalP"/>
    </source>
</evidence>
<keyword evidence="3" id="KW-1185">Reference proteome</keyword>